<dbReference type="OrthoDB" id="263560at2759"/>
<dbReference type="Proteomes" id="UP000288216">
    <property type="component" value="Unassembled WGS sequence"/>
</dbReference>
<feature type="non-terminal residue" evidence="2">
    <location>
        <position position="1"/>
    </location>
</feature>
<accession>A0A401QFZ9</accession>
<gene>
    <name evidence="2" type="ORF">scyTo_0025008</name>
</gene>
<reference evidence="2 3" key="1">
    <citation type="journal article" date="2018" name="Nat. Ecol. Evol.">
        <title>Shark genomes provide insights into elasmobranch evolution and the origin of vertebrates.</title>
        <authorList>
            <person name="Hara Y"/>
            <person name="Yamaguchi K"/>
            <person name="Onimaru K"/>
            <person name="Kadota M"/>
            <person name="Koyanagi M"/>
            <person name="Keeley SD"/>
            <person name="Tatsumi K"/>
            <person name="Tanaka K"/>
            <person name="Motone F"/>
            <person name="Kageyama Y"/>
            <person name="Nozu R"/>
            <person name="Adachi N"/>
            <person name="Nishimura O"/>
            <person name="Nakagawa R"/>
            <person name="Tanegashima C"/>
            <person name="Kiyatake I"/>
            <person name="Matsumoto R"/>
            <person name="Murakumo K"/>
            <person name="Nishida K"/>
            <person name="Terakita A"/>
            <person name="Kuratani S"/>
            <person name="Sato K"/>
            <person name="Hyodo S Kuraku.S."/>
        </authorList>
    </citation>
    <scope>NUCLEOTIDE SEQUENCE [LARGE SCALE GENOMIC DNA]</scope>
</reference>
<evidence type="ECO:0000256" key="1">
    <source>
        <dbReference type="SAM" id="MobiDB-lite"/>
    </source>
</evidence>
<dbReference type="AlphaFoldDB" id="A0A401QFZ9"/>
<evidence type="ECO:0000313" key="3">
    <source>
        <dbReference type="Proteomes" id="UP000288216"/>
    </source>
</evidence>
<feature type="region of interest" description="Disordered" evidence="1">
    <location>
        <begin position="32"/>
        <end position="102"/>
    </location>
</feature>
<comment type="caution">
    <text evidence="2">The sequence shown here is derived from an EMBL/GenBank/DDBJ whole genome shotgun (WGS) entry which is preliminary data.</text>
</comment>
<organism evidence="2 3">
    <name type="scientific">Scyliorhinus torazame</name>
    <name type="common">Cloudy catshark</name>
    <name type="synonym">Catulus torazame</name>
    <dbReference type="NCBI Taxonomy" id="75743"/>
    <lineage>
        <taxon>Eukaryota</taxon>
        <taxon>Metazoa</taxon>
        <taxon>Chordata</taxon>
        <taxon>Craniata</taxon>
        <taxon>Vertebrata</taxon>
        <taxon>Chondrichthyes</taxon>
        <taxon>Elasmobranchii</taxon>
        <taxon>Galeomorphii</taxon>
        <taxon>Galeoidea</taxon>
        <taxon>Carcharhiniformes</taxon>
        <taxon>Scyliorhinidae</taxon>
        <taxon>Scyliorhinus</taxon>
    </lineage>
</organism>
<feature type="compositionally biased region" description="Acidic residues" evidence="1">
    <location>
        <begin position="49"/>
        <end position="61"/>
    </location>
</feature>
<protein>
    <submittedName>
        <fullName evidence="2">Uncharacterized protein</fullName>
    </submittedName>
</protein>
<proteinExistence type="predicted"/>
<dbReference type="OMA" id="AMECESR"/>
<keyword evidence="3" id="KW-1185">Reference proteome</keyword>
<name>A0A401QFZ9_SCYTO</name>
<feature type="compositionally biased region" description="Polar residues" evidence="1">
    <location>
        <begin position="71"/>
        <end position="85"/>
    </location>
</feature>
<evidence type="ECO:0000313" key="2">
    <source>
        <dbReference type="EMBL" id="GCB84309.1"/>
    </source>
</evidence>
<dbReference type="EMBL" id="BFAA01066874">
    <property type="protein sequence ID" value="GCB84309.1"/>
    <property type="molecule type" value="Genomic_DNA"/>
</dbReference>
<dbReference type="STRING" id="75743.A0A401QFZ9"/>
<sequence length="102" mass="10996">VALQIWTFFGLCRRGQEAEVRGRIGELAQRKANGKVNAVQGESPAVEGDSSEEGDDDEAEAMDCGPHGPNSEPSPLQQPGPSTTAEEPPPQDGWTVVRRKRK</sequence>